<feature type="compositionally biased region" description="Polar residues" evidence="1">
    <location>
        <begin position="94"/>
        <end position="105"/>
    </location>
</feature>
<dbReference type="EMBL" id="JAWWNJ010000004">
    <property type="protein sequence ID" value="KAK7057372.1"/>
    <property type="molecule type" value="Genomic_DNA"/>
</dbReference>
<evidence type="ECO:0000313" key="3">
    <source>
        <dbReference type="Proteomes" id="UP001362999"/>
    </source>
</evidence>
<dbReference type="AlphaFoldDB" id="A0AAW0DZG4"/>
<sequence length="223" mass="23918">MTSKATLQRQQVRIGTPRPWAPRWRFSVSPSLCNLPPSNAHKVSDLAPPNTYTPTARVPSRYYDESLAAAAAPGRPESKFLPIPIPISIQWSPCGTSSTPQSSINIPRPIPVKPSTAGEGEGAAPRPPPRYLLGPLSPNGHPNQRKRLSDTEPTSPNKPQKRARNQQAQPGEPASSSTTVEIIDDSGEEHLPPNPTAPSKTLRKPQHDPVQGSSDANAPVDPA</sequence>
<feature type="compositionally biased region" description="Polar residues" evidence="1">
    <location>
        <begin position="165"/>
        <end position="180"/>
    </location>
</feature>
<feature type="region of interest" description="Disordered" evidence="1">
    <location>
        <begin position="92"/>
        <end position="223"/>
    </location>
</feature>
<reference evidence="2 3" key="1">
    <citation type="journal article" date="2024" name="J Genomics">
        <title>Draft genome sequencing and assembly of Favolaschia claudopus CIRM-BRFM 2984 isolated from oak limbs.</title>
        <authorList>
            <person name="Navarro D."/>
            <person name="Drula E."/>
            <person name="Chaduli D."/>
            <person name="Cazenave R."/>
            <person name="Ahrendt S."/>
            <person name="Wang J."/>
            <person name="Lipzen A."/>
            <person name="Daum C."/>
            <person name="Barry K."/>
            <person name="Grigoriev I.V."/>
            <person name="Favel A."/>
            <person name="Rosso M.N."/>
            <person name="Martin F."/>
        </authorList>
    </citation>
    <scope>NUCLEOTIDE SEQUENCE [LARGE SCALE GENOMIC DNA]</scope>
    <source>
        <strain evidence="2 3">CIRM-BRFM 2984</strain>
    </source>
</reference>
<dbReference type="Proteomes" id="UP001362999">
    <property type="component" value="Unassembled WGS sequence"/>
</dbReference>
<protein>
    <submittedName>
        <fullName evidence="2">Uncharacterized protein</fullName>
    </submittedName>
</protein>
<keyword evidence="3" id="KW-1185">Reference proteome</keyword>
<organism evidence="2 3">
    <name type="scientific">Favolaschia claudopus</name>
    <dbReference type="NCBI Taxonomy" id="2862362"/>
    <lineage>
        <taxon>Eukaryota</taxon>
        <taxon>Fungi</taxon>
        <taxon>Dikarya</taxon>
        <taxon>Basidiomycota</taxon>
        <taxon>Agaricomycotina</taxon>
        <taxon>Agaricomycetes</taxon>
        <taxon>Agaricomycetidae</taxon>
        <taxon>Agaricales</taxon>
        <taxon>Marasmiineae</taxon>
        <taxon>Mycenaceae</taxon>
        <taxon>Favolaschia</taxon>
    </lineage>
</organism>
<proteinExistence type="predicted"/>
<name>A0AAW0DZG4_9AGAR</name>
<comment type="caution">
    <text evidence="2">The sequence shown here is derived from an EMBL/GenBank/DDBJ whole genome shotgun (WGS) entry which is preliminary data.</text>
</comment>
<gene>
    <name evidence="2" type="ORF">R3P38DRAFT_2759638</name>
</gene>
<accession>A0AAW0DZG4</accession>
<evidence type="ECO:0000313" key="2">
    <source>
        <dbReference type="EMBL" id="KAK7057372.1"/>
    </source>
</evidence>
<evidence type="ECO:0000256" key="1">
    <source>
        <dbReference type="SAM" id="MobiDB-lite"/>
    </source>
</evidence>